<sequence length="126" mass="13652">MTKVAVLGLTGVLLGLMMKELNPGFSVFVSMAACVLIFFYAVNRLSFLSDLMQEIQGAVPVDDACLKILLKMIGVTYLADFTANLCRDAGYSAIAGQVEFFGKISLLTLSFPVLTALMETIDQMLL</sequence>
<dbReference type="RefSeq" id="WP_178046771.1">
    <property type="nucleotide sequence ID" value="NZ_JAJEPR010000009.1"/>
</dbReference>
<keyword evidence="1" id="KW-1133">Transmembrane helix</keyword>
<dbReference type="AlphaFoldDB" id="A0AAE3DSF2"/>
<evidence type="ECO:0000256" key="1">
    <source>
        <dbReference type="SAM" id="Phobius"/>
    </source>
</evidence>
<dbReference type="PROSITE" id="PS51257">
    <property type="entry name" value="PROKAR_LIPOPROTEIN"/>
    <property type="match status" value="1"/>
</dbReference>
<reference evidence="2 3" key="1">
    <citation type="submission" date="2021-10" db="EMBL/GenBank/DDBJ databases">
        <title>Anaerobic single-cell dispensing facilitates the cultivation of human gut bacteria.</title>
        <authorList>
            <person name="Afrizal A."/>
        </authorList>
    </citation>
    <scope>NUCLEOTIDE SEQUENCE [LARGE SCALE GENOMIC DNA]</scope>
    <source>
        <strain evidence="2 3">CLA-AA-H277</strain>
    </source>
</reference>
<accession>A0AAE3DSF2</accession>
<dbReference type="InterPro" id="IPR025664">
    <property type="entry name" value="Spore_III_AC/AD"/>
</dbReference>
<comment type="caution">
    <text evidence="2">The sequence shown here is derived from an EMBL/GenBank/DDBJ whole genome shotgun (WGS) entry which is preliminary data.</text>
</comment>
<name>A0AAE3DSF2_9FIRM</name>
<dbReference type="Proteomes" id="UP001197875">
    <property type="component" value="Unassembled WGS sequence"/>
</dbReference>
<gene>
    <name evidence="2" type="ORF">LKD71_07210</name>
</gene>
<dbReference type="Pfam" id="PF06686">
    <property type="entry name" value="SpoIIIAC"/>
    <property type="match status" value="2"/>
</dbReference>
<dbReference type="EMBL" id="JAJEPR010000009">
    <property type="protein sequence ID" value="MCC2189593.1"/>
    <property type="molecule type" value="Genomic_DNA"/>
</dbReference>
<evidence type="ECO:0000313" key="3">
    <source>
        <dbReference type="Proteomes" id="UP001197875"/>
    </source>
</evidence>
<keyword evidence="3" id="KW-1185">Reference proteome</keyword>
<protein>
    <submittedName>
        <fullName evidence="2">Stage III sporulation protein AD</fullName>
    </submittedName>
</protein>
<keyword evidence="1" id="KW-0812">Transmembrane</keyword>
<keyword evidence="1" id="KW-0472">Membrane</keyword>
<feature type="transmembrane region" description="Helical" evidence="1">
    <location>
        <begin position="28"/>
        <end position="47"/>
    </location>
</feature>
<organism evidence="2 3">
    <name type="scientific">Fusicatenibacter faecihominis</name>
    <dbReference type="NCBI Taxonomy" id="2881276"/>
    <lineage>
        <taxon>Bacteria</taxon>
        <taxon>Bacillati</taxon>
        <taxon>Bacillota</taxon>
        <taxon>Clostridia</taxon>
        <taxon>Lachnospirales</taxon>
        <taxon>Lachnospiraceae</taxon>
        <taxon>Fusicatenibacter</taxon>
    </lineage>
</organism>
<proteinExistence type="predicted"/>
<evidence type="ECO:0000313" key="2">
    <source>
        <dbReference type="EMBL" id="MCC2189593.1"/>
    </source>
</evidence>